<dbReference type="AlphaFoldDB" id="A0A1H8QV44"/>
<dbReference type="SUPFAM" id="SSF53850">
    <property type="entry name" value="Periplasmic binding protein-like II"/>
    <property type="match status" value="1"/>
</dbReference>
<dbReference type="InterPro" id="IPR006059">
    <property type="entry name" value="SBP"/>
</dbReference>
<dbReference type="Pfam" id="PF01547">
    <property type="entry name" value="SBP_bac_1"/>
    <property type="match status" value="1"/>
</dbReference>
<dbReference type="Proteomes" id="UP000199657">
    <property type="component" value="Unassembled WGS sequence"/>
</dbReference>
<comment type="similarity">
    <text evidence="2">Belongs to the bacterial solute-binding protein 1 family.</text>
</comment>
<dbReference type="GO" id="GO:0042597">
    <property type="term" value="C:periplasmic space"/>
    <property type="evidence" value="ECO:0007669"/>
    <property type="project" value="UniProtKB-SubCell"/>
</dbReference>
<proteinExistence type="inferred from homology"/>
<organism evidence="3 4">
    <name type="scientific">Aquisalimonas asiatica</name>
    <dbReference type="NCBI Taxonomy" id="406100"/>
    <lineage>
        <taxon>Bacteria</taxon>
        <taxon>Pseudomonadati</taxon>
        <taxon>Pseudomonadota</taxon>
        <taxon>Gammaproteobacteria</taxon>
        <taxon>Chromatiales</taxon>
        <taxon>Ectothiorhodospiraceae</taxon>
        <taxon>Aquisalimonas</taxon>
    </lineage>
</organism>
<name>A0A1H8QV44_9GAMM</name>
<reference evidence="3 4" key="1">
    <citation type="submission" date="2016-10" db="EMBL/GenBank/DDBJ databases">
        <authorList>
            <person name="de Groot N.N."/>
        </authorList>
    </citation>
    <scope>NUCLEOTIDE SEQUENCE [LARGE SCALE GENOMIC DNA]</scope>
    <source>
        <strain evidence="3 4">CGMCC 1.6291</strain>
    </source>
</reference>
<dbReference type="Gene3D" id="3.40.190.10">
    <property type="entry name" value="Periplasmic binding protein-like II"/>
    <property type="match status" value="2"/>
</dbReference>
<evidence type="ECO:0000313" key="3">
    <source>
        <dbReference type="EMBL" id="SEO57927.1"/>
    </source>
</evidence>
<accession>A0A1H8QV44</accession>
<protein>
    <submittedName>
        <fullName evidence="3">Multiple sugar transport system substrate-binding protein</fullName>
    </submittedName>
</protein>
<dbReference type="PANTHER" id="PTHR43649">
    <property type="entry name" value="ARABINOSE-BINDING PROTEIN-RELATED"/>
    <property type="match status" value="1"/>
</dbReference>
<keyword evidence="4" id="KW-1185">Reference proteome</keyword>
<evidence type="ECO:0000313" key="4">
    <source>
        <dbReference type="Proteomes" id="UP000199657"/>
    </source>
</evidence>
<dbReference type="PANTHER" id="PTHR43649:SF12">
    <property type="entry name" value="DIACETYLCHITOBIOSE BINDING PROTEIN DASA"/>
    <property type="match status" value="1"/>
</dbReference>
<gene>
    <name evidence="3" type="ORF">SAMN04488052_101802</name>
</gene>
<dbReference type="EMBL" id="FOEG01000001">
    <property type="protein sequence ID" value="SEO57927.1"/>
    <property type="molecule type" value="Genomic_DNA"/>
</dbReference>
<dbReference type="InterPro" id="IPR050490">
    <property type="entry name" value="Bact_solute-bd_prot1"/>
</dbReference>
<evidence type="ECO:0000256" key="1">
    <source>
        <dbReference type="ARBA" id="ARBA00004418"/>
    </source>
</evidence>
<dbReference type="STRING" id="406100.SAMN04488052_101802"/>
<comment type="subcellular location">
    <subcellularLocation>
        <location evidence="1">Periplasm</location>
    </subcellularLocation>
</comment>
<dbReference type="RefSeq" id="WP_091640097.1">
    <property type="nucleotide sequence ID" value="NZ_FOEG01000001.1"/>
</dbReference>
<sequence>MTRKRRIIALLAAAVCGGALLWATTHWVMVPRGESDPAATTPPEALTPDLDGERLVFLSVNTDVAAARLLASWFHEDTGAVVKVREVAYDRMLDAVLDDVHAASPRYDVVEVWYPTIARLAEEGAIRELSALLDSYAEVIRPGDFLAPVFEAYAEYDGGVWAMPYDVDIQLLFHRQSLLARHGLEAPETWSEYRHAARVITEAERGDGVYGAATMGYPTAIINVSLFLNRLSAYDGRFLDAVGQPQLDSDEAVAALEEVVELLPYAMPSALETDYEVARDAFLAGRVALVEQWSDVGVSANDRRYSTIAGDWGVTPLPGVAKGEGAGATLNAGFSLAVSSVAPNPDAAEAFLLYASSPQIQKRLNLSGTGIDVGRRSVLDSAAFRERFPELADAVDAAFAGDVTRWPVLPETPELMAALSRHIARAMAGDVEPADALAEAQADWERLLDNDQSETVGEATR</sequence>
<evidence type="ECO:0000256" key="2">
    <source>
        <dbReference type="ARBA" id="ARBA00008520"/>
    </source>
</evidence>
<keyword evidence="3" id="KW-0813">Transport</keyword>
<keyword evidence="3" id="KW-0762">Sugar transport</keyword>
<dbReference type="OrthoDB" id="9808332at2"/>